<dbReference type="RefSeq" id="WP_146575194.1">
    <property type="nucleotide sequence ID" value="NZ_SJPH01000008.1"/>
</dbReference>
<dbReference type="NCBIfam" id="NF001911">
    <property type="entry name" value="PRK00685.1"/>
    <property type="match status" value="1"/>
</dbReference>
<evidence type="ECO:0000313" key="4">
    <source>
        <dbReference type="EMBL" id="TWT41611.1"/>
    </source>
</evidence>
<dbReference type="InterPro" id="IPR050114">
    <property type="entry name" value="UPF0173_UPF0282_UlaG_hydrolase"/>
</dbReference>
<proteinExistence type="inferred from homology"/>
<organism evidence="4 5">
    <name type="scientific">Botrimarina hoheduenensis</name>
    <dbReference type="NCBI Taxonomy" id="2528000"/>
    <lineage>
        <taxon>Bacteria</taxon>
        <taxon>Pseudomonadati</taxon>
        <taxon>Planctomycetota</taxon>
        <taxon>Planctomycetia</taxon>
        <taxon>Pirellulales</taxon>
        <taxon>Lacipirellulaceae</taxon>
        <taxon>Botrimarina</taxon>
    </lineage>
</organism>
<comment type="caution">
    <text evidence="4">The sequence shown here is derived from an EMBL/GenBank/DDBJ whole genome shotgun (WGS) entry which is preliminary data.</text>
</comment>
<dbReference type="GO" id="GO:0016787">
    <property type="term" value="F:hydrolase activity"/>
    <property type="evidence" value="ECO:0007669"/>
    <property type="project" value="UniProtKB-UniRule"/>
</dbReference>
<dbReference type="OrthoDB" id="9789133at2"/>
<dbReference type="HAMAP" id="MF_00457">
    <property type="entry name" value="UPF0173"/>
    <property type="match status" value="1"/>
</dbReference>
<comment type="similarity">
    <text evidence="2">Belongs to the UPF0173 family.</text>
</comment>
<gene>
    <name evidence="4" type="ORF">Pla111_29880</name>
</gene>
<dbReference type="Proteomes" id="UP000318995">
    <property type="component" value="Unassembled WGS sequence"/>
</dbReference>
<evidence type="ECO:0000313" key="5">
    <source>
        <dbReference type="Proteomes" id="UP000318995"/>
    </source>
</evidence>
<evidence type="ECO:0000259" key="3">
    <source>
        <dbReference type="SMART" id="SM00849"/>
    </source>
</evidence>
<dbReference type="PANTHER" id="PTHR43546">
    <property type="entry name" value="UPF0173 METAL-DEPENDENT HYDROLASE MJ1163-RELATED"/>
    <property type="match status" value="1"/>
</dbReference>
<sequence>MAIKITWLGHNAWAIDTGSGRLLIDPFLDDSPTSPVTADAVEADFVLLSHGHGDHLGDTVAIAQRTGATVVTAYEISLWLTGQGIGAKKVIGMNPGGGVDLPWGRLQMTPAHHSSSLPDGTYGGVAMGLLLTINDKRLYFACDTSVFGDMRLIGAGGLDLAVLPIGDLFTMGPADSIEAIKLLEPAKVMPCHYGTFPPIEQDAGAWADLVRHETRSEPVVLAPGESLAL</sequence>
<dbReference type="InterPro" id="IPR001279">
    <property type="entry name" value="Metallo-B-lactamas"/>
</dbReference>
<reference evidence="4 5" key="1">
    <citation type="submission" date="2019-02" db="EMBL/GenBank/DDBJ databases">
        <title>Deep-cultivation of Planctomycetes and their phenomic and genomic characterization uncovers novel biology.</title>
        <authorList>
            <person name="Wiegand S."/>
            <person name="Jogler M."/>
            <person name="Boedeker C."/>
            <person name="Pinto D."/>
            <person name="Vollmers J."/>
            <person name="Rivas-Marin E."/>
            <person name="Kohn T."/>
            <person name="Peeters S.H."/>
            <person name="Heuer A."/>
            <person name="Rast P."/>
            <person name="Oberbeckmann S."/>
            <person name="Bunk B."/>
            <person name="Jeske O."/>
            <person name="Meyerdierks A."/>
            <person name="Storesund J.E."/>
            <person name="Kallscheuer N."/>
            <person name="Luecker S."/>
            <person name="Lage O.M."/>
            <person name="Pohl T."/>
            <person name="Merkel B.J."/>
            <person name="Hornburger P."/>
            <person name="Mueller R.-W."/>
            <person name="Bruemmer F."/>
            <person name="Labrenz M."/>
            <person name="Spormann A.M."/>
            <person name="Op Den Camp H."/>
            <person name="Overmann J."/>
            <person name="Amann R."/>
            <person name="Jetten M.S.M."/>
            <person name="Mascher T."/>
            <person name="Medema M.H."/>
            <person name="Devos D.P."/>
            <person name="Kaster A.-K."/>
            <person name="Ovreas L."/>
            <person name="Rohde M."/>
            <person name="Galperin M.Y."/>
            <person name="Jogler C."/>
        </authorList>
    </citation>
    <scope>NUCLEOTIDE SEQUENCE [LARGE SCALE GENOMIC DNA]</scope>
    <source>
        <strain evidence="4 5">Pla111</strain>
    </source>
</reference>
<keyword evidence="5" id="KW-1185">Reference proteome</keyword>
<accession>A0A5C5VVI5</accession>
<dbReference type="SUPFAM" id="SSF56281">
    <property type="entry name" value="Metallo-hydrolase/oxidoreductase"/>
    <property type="match status" value="1"/>
</dbReference>
<evidence type="ECO:0000256" key="2">
    <source>
        <dbReference type="HAMAP-Rule" id="MF_00457"/>
    </source>
</evidence>
<dbReference type="AlphaFoldDB" id="A0A5C5VVI5"/>
<dbReference type="SMART" id="SM00849">
    <property type="entry name" value="Lactamase_B"/>
    <property type="match status" value="1"/>
</dbReference>
<name>A0A5C5VVI5_9BACT</name>
<protein>
    <recommendedName>
        <fullName evidence="2">UPF0173 metal-dependent hydrolase Pla111_29880</fullName>
    </recommendedName>
</protein>
<dbReference type="InterPro" id="IPR036866">
    <property type="entry name" value="RibonucZ/Hydroxyglut_hydro"/>
</dbReference>
<keyword evidence="1 2" id="KW-0378">Hydrolase</keyword>
<evidence type="ECO:0000256" key="1">
    <source>
        <dbReference type="ARBA" id="ARBA00022801"/>
    </source>
</evidence>
<feature type="domain" description="Metallo-beta-lactamase" evidence="3">
    <location>
        <begin position="9"/>
        <end position="192"/>
    </location>
</feature>
<dbReference type="Gene3D" id="3.60.15.10">
    <property type="entry name" value="Ribonuclease Z/Hydroxyacylglutathione hydrolase-like"/>
    <property type="match status" value="1"/>
</dbReference>
<dbReference type="PANTHER" id="PTHR43546:SF3">
    <property type="entry name" value="UPF0173 METAL-DEPENDENT HYDROLASE MJ1163"/>
    <property type="match status" value="1"/>
</dbReference>
<dbReference type="Pfam" id="PF12706">
    <property type="entry name" value="Lactamase_B_2"/>
    <property type="match status" value="1"/>
</dbReference>
<dbReference type="InterPro" id="IPR022877">
    <property type="entry name" value="UPF0173"/>
</dbReference>
<dbReference type="EMBL" id="SJPH01000008">
    <property type="protein sequence ID" value="TWT41611.1"/>
    <property type="molecule type" value="Genomic_DNA"/>
</dbReference>